<dbReference type="InterPro" id="IPR014030">
    <property type="entry name" value="Ketoacyl_synth_N"/>
</dbReference>
<dbReference type="PANTHER" id="PTHR43775:SF37">
    <property type="entry name" value="SI:DKEY-61P9.11"/>
    <property type="match status" value="1"/>
</dbReference>
<evidence type="ECO:0000313" key="4">
    <source>
        <dbReference type="EMBL" id="JAH90026.1"/>
    </source>
</evidence>
<dbReference type="PANTHER" id="PTHR43775">
    <property type="entry name" value="FATTY ACID SYNTHASE"/>
    <property type="match status" value="1"/>
</dbReference>
<dbReference type="Gene3D" id="3.40.47.10">
    <property type="match status" value="1"/>
</dbReference>
<evidence type="ECO:0000256" key="2">
    <source>
        <dbReference type="ARBA" id="ARBA00022553"/>
    </source>
</evidence>
<dbReference type="InterPro" id="IPR016039">
    <property type="entry name" value="Thiolase-like"/>
</dbReference>
<dbReference type="InterPro" id="IPR020841">
    <property type="entry name" value="PKS_Beta-ketoAc_synthase_dom"/>
</dbReference>
<accession>A0A0E9WIB1</accession>
<reference evidence="4" key="1">
    <citation type="submission" date="2014-11" db="EMBL/GenBank/DDBJ databases">
        <authorList>
            <person name="Amaro Gonzalez C."/>
        </authorList>
    </citation>
    <scope>NUCLEOTIDE SEQUENCE</scope>
</reference>
<name>A0A0E9WIB1_ANGAN</name>
<feature type="domain" description="Ketosynthase family 3 (KS3)" evidence="3">
    <location>
        <begin position="5"/>
        <end position="133"/>
    </location>
</feature>
<dbReference type="SUPFAM" id="SSF53901">
    <property type="entry name" value="Thiolase-like"/>
    <property type="match status" value="1"/>
</dbReference>
<reference evidence="4" key="2">
    <citation type="journal article" date="2015" name="Fish Shellfish Immunol.">
        <title>Early steps in the European eel (Anguilla anguilla)-Vibrio vulnificus interaction in the gills: Role of the RtxA13 toxin.</title>
        <authorList>
            <person name="Callol A."/>
            <person name="Pajuelo D."/>
            <person name="Ebbesson L."/>
            <person name="Teles M."/>
            <person name="MacKenzie S."/>
            <person name="Amaro C."/>
        </authorList>
    </citation>
    <scope>NUCLEOTIDE SEQUENCE</scope>
</reference>
<dbReference type="GO" id="GO:0006633">
    <property type="term" value="P:fatty acid biosynthetic process"/>
    <property type="evidence" value="ECO:0007669"/>
    <property type="project" value="TreeGrafter"/>
</dbReference>
<protein>
    <recommendedName>
        <fullName evidence="3">Ketosynthase family 3 (KS3) domain-containing protein</fullName>
    </recommendedName>
</protein>
<dbReference type="SMART" id="SM00825">
    <property type="entry name" value="PKS_KS"/>
    <property type="match status" value="1"/>
</dbReference>
<dbReference type="CDD" id="cd00833">
    <property type="entry name" value="PKS"/>
    <property type="match status" value="1"/>
</dbReference>
<dbReference type="PROSITE" id="PS52004">
    <property type="entry name" value="KS3_2"/>
    <property type="match status" value="1"/>
</dbReference>
<dbReference type="AlphaFoldDB" id="A0A0E9WIB1"/>
<organism evidence="4">
    <name type="scientific">Anguilla anguilla</name>
    <name type="common">European freshwater eel</name>
    <name type="synonym">Muraena anguilla</name>
    <dbReference type="NCBI Taxonomy" id="7936"/>
    <lineage>
        <taxon>Eukaryota</taxon>
        <taxon>Metazoa</taxon>
        <taxon>Chordata</taxon>
        <taxon>Craniata</taxon>
        <taxon>Vertebrata</taxon>
        <taxon>Euteleostomi</taxon>
        <taxon>Actinopterygii</taxon>
        <taxon>Neopterygii</taxon>
        <taxon>Teleostei</taxon>
        <taxon>Anguilliformes</taxon>
        <taxon>Anguillidae</taxon>
        <taxon>Anguilla</taxon>
    </lineage>
</organism>
<evidence type="ECO:0000259" key="3">
    <source>
        <dbReference type="PROSITE" id="PS52004"/>
    </source>
</evidence>
<keyword evidence="2" id="KW-0597">Phosphoprotein</keyword>
<keyword evidence="1" id="KW-0596">Phosphopantetheine</keyword>
<dbReference type="Pfam" id="PF00109">
    <property type="entry name" value="ketoacyl-synt"/>
    <property type="match status" value="1"/>
</dbReference>
<dbReference type="GO" id="GO:0004312">
    <property type="term" value="F:fatty acid synthase activity"/>
    <property type="evidence" value="ECO:0007669"/>
    <property type="project" value="TreeGrafter"/>
</dbReference>
<dbReference type="InterPro" id="IPR050091">
    <property type="entry name" value="PKS_NRPS_Biosynth_Enz"/>
</dbReference>
<sequence length="133" mass="14623">MADSDEEVAVVGVGCNFPGGEGLSNFWKILLEGKNCTVQIPDYRFDPAFWYDSDDSKAGKTQTAKAALIDGLNEFDHKFFGITETEADLMDPQQKLLLECTYRALENAGIPMEKASGTRTGVFIGTNDSFLVR</sequence>
<dbReference type="EMBL" id="GBXM01018551">
    <property type="protein sequence ID" value="JAH90026.1"/>
    <property type="molecule type" value="Transcribed_RNA"/>
</dbReference>
<proteinExistence type="predicted"/>
<evidence type="ECO:0000256" key="1">
    <source>
        <dbReference type="ARBA" id="ARBA00022450"/>
    </source>
</evidence>